<keyword evidence="1" id="KW-1133">Transmembrane helix</keyword>
<accession>A0ABV7DTA1</accession>
<evidence type="ECO:0000313" key="3">
    <source>
        <dbReference type="EMBL" id="MFC3085630.1"/>
    </source>
</evidence>
<keyword evidence="1" id="KW-0472">Membrane</keyword>
<reference evidence="4" key="1">
    <citation type="journal article" date="2019" name="Int. J. Syst. Evol. Microbiol.">
        <title>The Global Catalogue of Microorganisms (GCM) 10K type strain sequencing project: providing services to taxonomists for standard genome sequencing and annotation.</title>
        <authorList>
            <consortium name="The Broad Institute Genomics Platform"/>
            <consortium name="The Broad Institute Genome Sequencing Center for Infectious Disease"/>
            <person name="Wu L."/>
            <person name="Ma J."/>
        </authorList>
    </citation>
    <scope>NUCLEOTIDE SEQUENCE [LARGE SCALE GENOMIC DNA]</scope>
    <source>
        <strain evidence="4">KCTC 62102</strain>
    </source>
</reference>
<gene>
    <name evidence="3" type="ORF">ACFOD6_06160</name>
</gene>
<dbReference type="Proteomes" id="UP001595445">
    <property type="component" value="Unassembled WGS sequence"/>
</dbReference>
<sequence length="192" mass="20969">MLPLADFKTITVEPTPTEAPVSHLGTELAVAGGVLLVLLLVFLRPRPKAKAAPQNWILIDGSNVMHWQDNTPRLDPVRAVIAEVRKKGYLPGVVFDANAGWKLEGRYMHDGDFAQLLDIEPAQVLVVEAGSPADPFLLQTAREFGARIVTNDRFRDWAADHPEVEEPGFLIPGAMQGGKLRLEGLPVPARKG</sequence>
<evidence type="ECO:0000259" key="2">
    <source>
        <dbReference type="Pfam" id="PF11977"/>
    </source>
</evidence>
<dbReference type="Pfam" id="PF11977">
    <property type="entry name" value="RNase_Zc3h12a"/>
    <property type="match status" value="1"/>
</dbReference>
<feature type="domain" description="RNase NYN" evidence="2">
    <location>
        <begin position="55"/>
        <end position="165"/>
    </location>
</feature>
<proteinExistence type="predicted"/>
<dbReference type="RefSeq" id="WP_197641898.1">
    <property type="nucleotide sequence ID" value="NZ_JAEACP010000002.1"/>
</dbReference>
<keyword evidence="1" id="KW-0812">Transmembrane</keyword>
<keyword evidence="4" id="KW-1185">Reference proteome</keyword>
<dbReference type="EMBL" id="JBHRSM010000011">
    <property type="protein sequence ID" value="MFC3085630.1"/>
    <property type="molecule type" value="Genomic_DNA"/>
</dbReference>
<evidence type="ECO:0000256" key="1">
    <source>
        <dbReference type="SAM" id="Phobius"/>
    </source>
</evidence>
<feature type="transmembrane region" description="Helical" evidence="1">
    <location>
        <begin position="20"/>
        <end position="43"/>
    </location>
</feature>
<name>A0ABV7DTA1_9RHOB</name>
<protein>
    <recommendedName>
        <fullName evidence="2">RNase NYN domain-containing protein</fullName>
    </recommendedName>
</protein>
<comment type="caution">
    <text evidence="3">The sequence shown here is derived from an EMBL/GenBank/DDBJ whole genome shotgun (WGS) entry which is preliminary data.</text>
</comment>
<evidence type="ECO:0000313" key="4">
    <source>
        <dbReference type="Proteomes" id="UP001595445"/>
    </source>
</evidence>
<dbReference type="InterPro" id="IPR021869">
    <property type="entry name" value="RNase_Zc3h12_NYN"/>
</dbReference>
<dbReference type="Gene3D" id="3.40.50.11980">
    <property type="match status" value="1"/>
</dbReference>
<organism evidence="3 4">
    <name type="scientific">Tabrizicola soli</name>
    <dbReference type="NCBI Taxonomy" id="2185115"/>
    <lineage>
        <taxon>Bacteria</taxon>
        <taxon>Pseudomonadati</taxon>
        <taxon>Pseudomonadota</taxon>
        <taxon>Alphaproteobacteria</taxon>
        <taxon>Rhodobacterales</taxon>
        <taxon>Paracoccaceae</taxon>
        <taxon>Tabrizicola</taxon>
    </lineage>
</organism>